<evidence type="ECO:0000256" key="4">
    <source>
        <dbReference type="ARBA" id="ARBA00022842"/>
    </source>
</evidence>
<dbReference type="GO" id="GO:0010333">
    <property type="term" value="F:terpene synthase activity"/>
    <property type="evidence" value="ECO:0007669"/>
    <property type="project" value="InterPro"/>
</dbReference>
<dbReference type="GO" id="GO:0000287">
    <property type="term" value="F:magnesium ion binding"/>
    <property type="evidence" value="ECO:0007669"/>
    <property type="project" value="InterPro"/>
</dbReference>
<dbReference type="InterPro" id="IPR008949">
    <property type="entry name" value="Isoprenoid_synthase_dom_sf"/>
</dbReference>
<dbReference type="Pfam" id="PF03936">
    <property type="entry name" value="Terpene_synth_C"/>
    <property type="match status" value="1"/>
</dbReference>
<accession>A0A7J7HWJ0</accession>
<name>A0A7J7HWJ0_CAMSI</name>
<evidence type="ECO:0000256" key="2">
    <source>
        <dbReference type="ARBA" id="ARBA00006333"/>
    </source>
</evidence>
<organism evidence="7 8">
    <name type="scientific">Camellia sinensis</name>
    <name type="common">Tea plant</name>
    <name type="synonym">Thea sinensis</name>
    <dbReference type="NCBI Taxonomy" id="4442"/>
    <lineage>
        <taxon>Eukaryota</taxon>
        <taxon>Viridiplantae</taxon>
        <taxon>Streptophyta</taxon>
        <taxon>Embryophyta</taxon>
        <taxon>Tracheophyta</taxon>
        <taxon>Spermatophyta</taxon>
        <taxon>Magnoliopsida</taxon>
        <taxon>eudicotyledons</taxon>
        <taxon>Gunneridae</taxon>
        <taxon>Pentapetalae</taxon>
        <taxon>asterids</taxon>
        <taxon>Ericales</taxon>
        <taxon>Theaceae</taxon>
        <taxon>Camellia</taxon>
    </lineage>
</organism>
<dbReference type="PANTHER" id="PTHR31225:SF93">
    <property type="entry name" value="ALPHA-HUMULENE_(-)-(E)-BETA-CARYOPHYLLENE SYNTHASE"/>
    <property type="match status" value="1"/>
</dbReference>
<dbReference type="EMBL" id="JACBKZ010000002">
    <property type="protein sequence ID" value="KAF5956787.1"/>
    <property type="molecule type" value="Genomic_DNA"/>
</dbReference>
<keyword evidence="8" id="KW-1185">Reference proteome</keyword>
<comment type="caution">
    <text evidence="7">The sequence shown here is derived from an EMBL/GenBank/DDBJ whole genome shotgun (WGS) entry which is preliminary data.</text>
</comment>
<comment type="similarity">
    <text evidence="2">Belongs to the terpene synthase family.</text>
</comment>
<dbReference type="GO" id="GO:0016114">
    <property type="term" value="P:terpenoid biosynthetic process"/>
    <property type="evidence" value="ECO:0007669"/>
    <property type="project" value="InterPro"/>
</dbReference>
<evidence type="ECO:0000256" key="5">
    <source>
        <dbReference type="ARBA" id="ARBA00023239"/>
    </source>
</evidence>
<reference evidence="7 8" key="2">
    <citation type="submission" date="2020-07" db="EMBL/GenBank/DDBJ databases">
        <title>Genome assembly of wild tea tree DASZ reveals pedigree and selection history of tea varieties.</title>
        <authorList>
            <person name="Zhang W."/>
        </authorList>
    </citation>
    <scope>NUCLEOTIDE SEQUENCE [LARGE SCALE GENOMIC DNA]</scope>
    <source>
        <strain evidence="8">cv. G240</strain>
        <tissue evidence="7">Leaf</tissue>
    </source>
</reference>
<dbReference type="Gene3D" id="1.10.600.10">
    <property type="entry name" value="Farnesyl Diphosphate Synthase"/>
    <property type="match status" value="1"/>
</dbReference>
<comment type="pathway">
    <text evidence="1">Secondary metabolite biosynthesis.</text>
</comment>
<gene>
    <name evidence="7" type="ORF">HYC85_004012</name>
</gene>
<evidence type="ECO:0000313" key="7">
    <source>
        <dbReference type="EMBL" id="KAF5956787.1"/>
    </source>
</evidence>
<protein>
    <recommendedName>
        <fullName evidence="6">Terpene synthase metal-binding domain-containing protein</fullName>
    </recommendedName>
</protein>
<feature type="domain" description="Terpene synthase metal-binding" evidence="6">
    <location>
        <begin position="73"/>
        <end position="156"/>
    </location>
</feature>
<dbReference type="AlphaFoldDB" id="A0A7J7HWJ0"/>
<evidence type="ECO:0000256" key="1">
    <source>
        <dbReference type="ARBA" id="ARBA00005179"/>
    </source>
</evidence>
<evidence type="ECO:0000256" key="3">
    <source>
        <dbReference type="ARBA" id="ARBA00022723"/>
    </source>
</evidence>
<keyword evidence="3" id="KW-0479">Metal-binding</keyword>
<dbReference type="InterPro" id="IPR005630">
    <property type="entry name" value="Terpene_synthase_metal-bd"/>
</dbReference>
<keyword evidence="5" id="KW-0456">Lyase</keyword>
<dbReference type="SUPFAM" id="SSF48576">
    <property type="entry name" value="Terpenoid synthases"/>
    <property type="match status" value="1"/>
</dbReference>
<reference evidence="8" key="1">
    <citation type="journal article" date="2020" name="Nat. Commun.">
        <title>Genome assembly of wild tea tree DASZ reveals pedigree and selection history of tea varieties.</title>
        <authorList>
            <person name="Zhang W."/>
            <person name="Zhang Y."/>
            <person name="Qiu H."/>
            <person name="Guo Y."/>
            <person name="Wan H."/>
            <person name="Zhang X."/>
            <person name="Scossa F."/>
            <person name="Alseekh S."/>
            <person name="Zhang Q."/>
            <person name="Wang P."/>
            <person name="Xu L."/>
            <person name="Schmidt M.H."/>
            <person name="Jia X."/>
            <person name="Li D."/>
            <person name="Zhu A."/>
            <person name="Guo F."/>
            <person name="Chen W."/>
            <person name="Ni D."/>
            <person name="Usadel B."/>
            <person name="Fernie A.R."/>
            <person name="Wen W."/>
        </authorList>
    </citation>
    <scope>NUCLEOTIDE SEQUENCE [LARGE SCALE GENOMIC DNA]</scope>
    <source>
        <strain evidence="8">cv. G240</strain>
    </source>
</reference>
<proteinExistence type="inferred from homology"/>
<dbReference type="Proteomes" id="UP000593564">
    <property type="component" value="Unassembled WGS sequence"/>
</dbReference>
<dbReference type="PANTHER" id="PTHR31225">
    <property type="entry name" value="OS04G0344100 PROTEIN-RELATED"/>
    <property type="match status" value="1"/>
</dbReference>
<evidence type="ECO:0000259" key="6">
    <source>
        <dbReference type="Pfam" id="PF03936"/>
    </source>
</evidence>
<keyword evidence="4" id="KW-0460">Magnesium</keyword>
<dbReference type="InterPro" id="IPR050148">
    <property type="entry name" value="Terpene_synthase-like"/>
</dbReference>
<evidence type="ECO:0000313" key="8">
    <source>
        <dbReference type="Proteomes" id="UP000593564"/>
    </source>
</evidence>
<sequence length="169" mass="19042">MGGYTLPKRKVRREVQAEDHCTCRNEGRMCEKERSARAGRGAAHAAAWAFILNYFAGVTDGQVRKIISRPLRKIYLRAYFEEAKWFHQGYVATMEEYLSVALVTGAHKMVATTSFVGMGEVASEEAFDWVSNNPLIVQVSSVIGRLMDDMVGHKIRKLESINENNNVLN</sequence>